<dbReference type="SUPFAM" id="SSF49265">
    <property type="entry name" value="Fibronectin type III"/>
    <property type="match status" value="2"/>
</dbReference>
<keyword evidence="5 8" id="KW-0472">Membrane</keyword>
<dbReference type="PANTHER" id="PTHR23037:SF46">
    <property type="entry name" value="INTERLEUKIN 5 RECEPTOR SUBUNIT ALPHA"/>
    <property type="match status" value="1"/>
</dbReference>
<organism evidence="10 11">
    <name type="scientific">Scyliorhinus torazame</name>
    <name type="common">Cloudy catshark</name>
    <name type="synonym">Catulus torazame</name>
    <dbReference type="NCBI Taxonomy" id="75743"/>
    <lineage>
        <taxon>Eukaryota</taxon>
        <taxon>Metazoa</taxon>
        <taxon>Chordata</taxon>
        <taxon>Craniata</taxon>
        <taxon>Vertebrata</taxon>
        <taxon>Chondrichthyes</taxon>
        <taxon>Elasmobranchii</taxon>
        <taxon>Galeomorphii</taxon>
        <taxon>Galeoidea</taxon>
        <taxon>Carcharhiniformes</taxon>
        <taxon>Scyliorhinidae</taxon>
        <taxon>Scyliorhinus</taxon>
    </lineage>
</organism>
<accession>A0A401PLK4</accession>
<keyword evidence="2 8" id="KW-0812">Transmembrane</keyword>
<dbReference type="OMA" id="FQEWINA"/>
<name>A0A401PLK4_SCYTO</name>
<evidence type="ECO:0000256" key="1">
    <source>
        <dbReference type="ARBA" id="ARBA00004479"/>
    </source>
</evidence>
<dbReference type="AlphaFoldDB" id="A0A401PLK4"/>
<gene>
    <name evidence="10" type="ORF">scyTo_0003083</name>
</gene>
<feature type="transmembrane region" description="Helical" evidence="8">
    <location>
        <begin position="221"/>
        <end position="242"/>
    </location>
</feature>
<dbReference type="EMBL" id="BFAA01000814">
    <property type="protein sequence ID" value="GCB73999.1"/>
    <property type="molecule type" value="Genomic_DNA"/>
</dbReference>
<dbReference type="InterPro" id="IPR003961">
    <property type="entry name" value="FN3_dom"/>
</dbReference>
<keyword evidence="7" id="KW-0325">Glycoprotein</keyword>
<dbReference type="GO" id="GO:0009897">
    <property type="term" value="C:external side of plasma membrane"/>
    <property type="evidence" value="ECO:0007669"/>
    <property type="project" value="TreeGrafter"/>
</dbReference>
<evidence type="ECO:0000313" key="10">
    <source>
        <dbReference type="EMBL" id="GCB73999.1"/>
    </source>
</evidence>
<feature type="chain" id="PRO_5019491059" evidence="9">
    <location>
        <begin position="23"/>
        <end position="303"/>
    </location>
</feature>
<evidence type="ECO:0000256" key="6">
    <source>
        <dbReference type="ARBA" id="ARBA00023170"/>
    </source>
</evidence>
<keyword evidence="6" id="KW-0675">Receptor</keyword>
<comment type="caution">
    <text evidence="10">The sequence shown here is derived from an EMBL/GenBank/DDBJ whole genome shotgun (WGS) entry which is preliminary data.</text>
</comment>
<evidence type="ECO:0000256" key="3">
    <source>
        <dbReference type="ARBA" id="ARBA00022729"/>
    </source>
</evidence>
<evidence type="ECO:0000256" key="7">
    <source>
        <dbReference type="ARBA" id="ARBA00023180"/>
    </source>
</evidence>
<dbReference type="STRING" id="75743.A0A401PLK4"/>
<dbReference type="CDD" id="cd00063">
    <property type="entry name" value="FN3"/>
    <property type="match status" value="1"/>
</dbReference>
<sequence>MLPSPPFLILAILWTIAINGAALTSSDDTNNRTSSIANLSCLFYDNTKMNCTWDIDGKPQADARYILSYMMNGKNRSKINKSGCSNAACHVQKFELFLFGKIKICVQLSQSPAKPHCIIILPVTYYKASPPIQVKINESKVEWEPPGGIHPSEDFFYQIEITDRSDDVKKIKDVESTKWSIENWNKRYSVRVRAKINNHISDSVWSDWCQAVNIDPVFKDWTLPIVITLIISGVLVVLFIVICRRYVLLENLCQPIPDPKNRFKGLIDHHNGDFQEWINAKQFMTKVPEECIAVAVDDEIFTS</sequence>
<evidence type="ECO:0000313" key="11">
    <source>
        <dbReference type="Proteomes" id="UP000288216"/>
    </source>
</evidence>
<keyword evidence="11" id="KW-1185">Reference proteome</keyword>
<evidence type="ECO:0000256" key="4">
    <source>
        <dbReference type="ARBA" id="ARBA00022989"/>
    </source>
</evidence>
<evidence type="ECO:0000256" key="5">
    <source>
        <dbReference type="ARBA" id="ARBA00023136"/>
    </source>
</evidence>
<dbReference type="Gene3D" id="2.60.40.10">
    <property type="entry name" value="Immunoglobulins"/>
    <property type="match status" value="2"/>
</dbReference>
<dbReference type="InterPro" id="IPR036116">
    <property type="entry name" value="FN3_sf"/>
</dbReference>
<keyword evidence="3 9" id="KW-0732">Signal</keyword>
<protein>
    <submittedName>
        <fullName evidence="10">Uncharacterized protein</fullName>
    </submittedName>
</protein>
<dbReference type="GO" id="GO:0004896">
    <property type="term" value="F:cytokine receptor activity"/>
    <property type="evidence" value="ECO:0007669"/>
    <property type="project" value="TreeGrafter"/>
</dbReference>
<comment type="subcellular location">
    <subcellularLocation>
        <location evidence="1">Membrane</location>
        <topology evidence="1">Single-pass type I membrane protein</topology>
    </subcellularLocation>
</comment>
<dbReference type="Proteomes" id="UP000288216">
    <property type="component" value="Unassembled WGS sequence"/>
</dbReference>
<reference evidence="10 11" key="1">
    <citation type="journal article" date="2018" name="Nat. Ecol. Evol.">
        <title>Shark genomes provide insights into elasmobranch evolution and the origin of vertebrates.</title>
        <authorList>
            <person name="Hara Y"/>
            <person name="Yamaguchi K"/>
            <person name="Onimaru K"/>
            <person name="Kadota M"/>
            <person name="Koyanagi M"/>
            <person name="Keeley SD"/>
            <person name="Tatsumi K"/>
            <person name="Tanaka K"/>
            <person name="Motone F"/>
            <person name="Kageyama Y"/>
            <person name="Nozu R"/>
            <person name="Adachi N"/>
            <person name="Nishimura O"/>
            <person name="Nakagawa R"/>
            <person name="Tanegashima C"/>
            <person name="Kiyatake I"/>
            <person name="Matsumoto R"/>
            <person name="Murakumo K"/>
            <person name="Nishida K"/>
            <person name="Terakita A"/>
            <person name="Kuratani S"/>
            <person name="Sato K"/>
            <person name="Hyodo S Kuraku.S."/>
        </authorList>
    </citation>
    <scope>NUCLEOTIDE SEQUENCE [LARGE SCALE GENOMIC DNA]</scope>
</reference>
<keyword evidence="4 8" id="KW-1133">Transmembrane helix</keyword>
<dbReference type="PANTHER" id="PTHR23037">
    <property type="entry name" value="CYTOKINE RECEPTOR"/>
    <property type="match status" value="1"/>
</dbReference>
<feature type="signal peptide" evidence="9">
    <location>
        <begin position="1"/>
        <end position="22"/>
    </location>
</feature>
<proteinExistence type="predicted"/>
<evidence type="ECO:0000256" key="8">
    <source>
        <dbReference type="SAM" id="Phobius"/>
    </source>
</evidence>
<evidence type="ECO:0000256" key="2">
    <source>
        <dbReference type="ARBA" id="ARBA00022692"/>
    </source>
</evidence>
<dbReference type="OrthoDB" id="9890439at2759"/>
<dbReference type="InterPro" id="IPR013783">
    <property type="entry name" value="Ig-like_fold"/>
</dbReference>
<evidence type="ECO:0000256" key="9">
    <source>
        <dbReference type="SAM" id="SignalP"/>
    </source>
</evidence>